<evidence type="ECO:0000313" key="9">
    <source>
        <dbReference type="Proteomes" id="UP000321532"/>
    </source>
</evidence>
<dbReference type="EMBL" id="BJYS01000017">
    <property type="protein sequence ID" value="GEO04775.1"/>
    <property type="molecule type" value="Genomic_DNA"/>
</dbReference>
<evidence type="ECO:0000256" key="5">
    <source>
        <dbReference type="ARBA" id="ARBA00023237"/>
    </source>
</evidence>
<evidence type="ECO:0000313" key="8">
    <source>
        <dbReference type="EMBL" id="GEO04775.1"/>
    </source>
</evidence>
<protein>
    <submittedName>
        <fullName evidence="8">Membrane protein</fullName>
    </submittedName>
</protein>
<feature type="domain" description="SusD-like N-terminal" evidence="7">
    <location>
        <begin position="37"/>
        <end position="228"/>
    </location>
</feature>
<sequence length="499" mass="56317">MLTFNYLAMRRNICTKIYLVLLLIGLGACNDELVNMTPDSDLTNADFFKTSSDLDLAVIGVYSSLQVRKPTDYLLLELPTDNLYRSTYTSAAGANEVDNMAITPENPLFALFWENTYYGIVRANTVLANIEVPTDYKAGQKEQLAGEAKFMRALFYFDLVRLYGDVPKITSLLSAEEAKVATRTPAEEVYTLIIADLKEAIEQLPLQANTAKGRATKGAAAALLGKVYVYRKDWANAKTYLDLVPAFGHRLLPNFASLWKLENEDNNEFIFTMKYTDGTNGHRLTSDFLPFGGKTGISSAGLEGVFPSWDLHKLYEPGDTRKAATINEYYKAPTPANAPTIWFPHVNKFEVKQTNQASGIDLPVLRYADMVLLLAETYFGLKQPDLALQELNKVRARAFGDNSHNYTLADIATPESFLEKLLLERRLELAFENERWFDLVRTDRVVQELSQEERGYNFDTKTPLRVTLQPKPHYKFFPVPLRQIQRVSPGALSQNDGYN</sequence>
<dbReference type="InterPro" id="IPR012944">
    <property type="entry name" value="SusD_RagB_dom"/>
</dbReference>
<comment type="caution">
    <text evidence="8">The sequence shown here is derived from an EMBL/GenBank/DDBJ whole genome shotgun (WGS) entry which is preliminary data.</text>
</comment>
<keyword evidence="9" id="KW-1185">Reference proteome</keyword>
<accession>A0A512AYH3</accession>
<organism evidence="8 9">
    <name type="scientific">Adhaeribacter aerolatus</name>
    <dbReference type="NCBI Taxonomy" id="670289"/>
    <lineage>
        <taxon>Bacteria</taxon>
        <taxon>Pseudomonadati</taxon>
        <taxon>Bacteroidota</taxon>
        <taxon>Cytophagia</taxon>
        <taxon>Cytophagales</taxon>
        <taxon>Hymenobacteraceae</taxon>
        <taxon>Adhaeribacter</taxon>
    </lineage>
</organism>
<reference evidence="8 9" key="1">
    <citation type="submission" date="2019-07" db="EMBL/GenBank/DDBJ databases">
        <title>Whole genome shotgun sequence of Adhaeribacter aerolatus NBRC 106133.</title>
        <authorList>
            <person name="Hosoyama A."/>
            <person name="Uohara A."/>
            <person name="Ohji S."/>
            <person name="Ichikawa N."/>
        </authorList>
    </citation>
    <scope>NUCLEOTIDE SEQUENCE [LARGE SCALE GENOMIC DNA]</scope>
    <source>
        <strain evidence="8 9">NBRC 106133</strain>
    </source>
</reference>
<name>A0A512AYH3_9BACT</name>
<dbReference type="Pfam" id="PF07980">
    <property type="entry name" value="SusD_RagB"/>
    <property type="match status" value="1"/>
</dbReference>
<dbReference type="InterPro" id="IPR033985">
    <property type="entry name" value="SusD-like_N"/>
</dbReference>
<gene>
    <name evidence="8" type="ORF">AAE02nite_24390</name>
</gene>
<evidence type="ECO:0000256" key="1">
    <source>
        <dbReference type="ARBA" id="ARBA00004442"/>
    </source>
</evidence>
<keyword evidence="5" id="KW-0998">Cell outer membrane</keyword>
<comment type="subcellular location">
    <subcellularLocation>
        <location evidence="1">Cell outer membrane</location>
    </subcellularLocation>
</comment>
<dbReference type="CDD" id="cd08977">
    <property type="entry name" value="SusD"/>
    <property type="match status" value="1"/>
</dbReference>
<dbReference type="Gene3D" id="1.25.40.390">
    <property type="match status" value="1"/>
</dbReference>
<dbReference type="GO" id="GO:0009279">
    <property type="term" value="C:cell outer membrane"/>
    <property type="evidence" value="ECO:0007669"/>
    <property type="project" value="UniProtKB-SubCell"/>
</dbReference>
<dbReference type="AlphaFoldDB" id="A0A512AYH3"/>
<feature type="domain" description="RagB/SusD" evidence="6">
    <location>
        <begin position="344"/>
        <end position="498"/>
    </location>
</feature>
<keyword evidence="3" id="KW-0732">Signal</keyword>
<dbReference type="Proteomes" id="UP000321532">
    <property type="component" value="Unassembled WGS sequence"/>
</dbReference>
<comment type="similarity">
    <text evidence="2">Belongs to the SusD family.</text>
</comment>
<keyword evidence="4" id="KW-0472">Membrane</keyword>
<evidence type="ECO:0000259" key="6">
    <source>
        <dbReference type="Pfam" id="PF07980"/>
    </source>
</evidence>
<dbReference type="SUPFAM" id="SSF48452">
    <property type="entry name" value="TPR-like"/>
    <property type="match status" value="1"/>
</dbReference>
<evidence type="ECO:0000256" key="2">
    <source>
        <dbReference type="ARBA" id="ARBA00006275"/>
    </source>
</evidence>
<evidence type="ECO:0000259" key="7">
    <source>
        <dbReference type="Pfam" id="PF14322"/>
    </source>
</evidence>
<evidence type="ECO:0000256" key="3">
    <source>
        <dbReference type="ARBA" id="ARBA00022729"/>
    </source>
</evidence>
<dbReference type="Pfam" id="PF14322">
    <property type="entry name" value="SusD-like_3"/>
    <property type="match status" value="1"/>
</dbReference>
<evidence type="ECO:0000256" key="4">
    <source>
        <dbReference type="ARBA" id="ARBA00023136"/>
    </source>
</evidence>
<proteinExistence type="inferred from homology"/>
<dbReference type="InterPro" id="IPR011990">
    <property type="entry name" value="TPR-like_helical_dom_sf"/>
</dbReference>